<dbReference type="EMBL" id="BPLR01008421">
    <property type="protein sequence ID" value="GIY24560.1"/>
    <property type="molecule type" value="Genomic_DNA"/>
</dbReference>
<evidence type="ECO:0000313" key="1">
    <source>
        <dbReference type="EMBL" id="GIY24560.1"/>
    </source>
</evidence>
<feature type="non-terminal residue" evidence="1">
    <location>
        <position position="1"/>
    </location>
</feature>
<evidence type="ECO:0000313" key="2">
    <source>
        <dbReference type="Proteomes" id="UP001054945"/>
    </source>
</evidence>
<accession>A0AAV4RWB9</accession>
<name>A0AAV4RWB9_CAEEX</name>
<organism evidence="1 2">
    <name type="scientific">Caerostris extrusa</name>
    <name type="common">Bark spider</name>
    <name type="synonym">Caerostris bankana</name>
    <dbReference type="NCBI Taxonomy" id="172846"/>
    <lineage>
        <taxon>Eukaryota</taxon>
        <taxon>Metazoa</taxon>
        <taxon>Ecdysozoa</taxon>
        <taxon>Arthropoda</taxon>
        <taxon>Chelicerata</taxon>
        <taxon>Arachnida</taxon>
        <taxon>Araneae</taxon>
        <taxon>Araneomorphae</taxon>
        <taxon>Entelegynae</taxon>
        <taxon>Araneoidea</taxon>
        <taxon>Araneidae</taxon>
        <taxon>Caerostris</taxon>
    </lineage>
</organism>
<dbReference type="AlphaFoldDB" id="A0AAV4RWB9"/>
<protein>
    <submittedName>
        <fullName evidence="1">Uncharacterized protein</fullName>
    </submittedName>
</protein>
<comment type="caution">
    <text evidence="1">The sequence shown here is derived from an EMBL/GenBank/DDBJ whole genome shotgun (WGS) entry which is preliminary data.</text>
</comment>
<sequence>TGKLRVQVELVFKSFGLRGFKFKLSRAPELVLRILLGFENQIKMGEQRNNNRSGDWRTQFQAIVFPGRNNTFQENGERCVASDPRALDHKKDPEIHIRASFRKTVKFTSPFGRDSCRMIGPIYVKKTASLHEDIRFRTTILKSPKRRNTVAIVDKILRLEQTSANSILNLKEKYSSTVLEENTSVFASVGLAKSYSFRLNECSAPLSTDYRRSQGRFSSSLTNRLKVSIARYDALTVP</sequence>
<keyword evidence="2" id="KW-1185">Reference proteome</keyword>
<gene>
    <name evidence="1" type="ORF">CEXT_644201</name>
</gene>
<reference evidence="1 2" key="1">
    <citation type="submission" date="2021-06" db="EMBL/GenBank/DDBJ databases">
        <title>Caerostris extrusa draft genome.</title>
        <authorList>
            <person name="Kono N."/>
            <person name="Arakawa K."/>
        </authorList>
    </citation>
    <scope>NUCLEOTIDE SEQUENCE [LARGE SCALE GENOMIC DNA]</scope>
</reference>
<proteinExistence type="predicted"/>
<dbReference type="Proteomes" id="UP001054945">
    <property type="component" value="Unassembled WGS sequence"/>
</dbReference>